<dbReference type="GO" id="GO:0003677">
    <property type="term" value="F:DNA binding"/>
    <property type="evidence" value="ECO:0007669"/>
    <property type="project" value="UniProtKB-KW"/>
</dbReference>
<evidence type="ECO:0000313" key="4">
    <source>
        <dbReference type="Proteomes" id="UP000243494"/>
    </source>
</evidence>
<dbReference type="Proteomes" id="UP000243494">
    <property type="component" value="Unassembled WGS sequence"/>
</dbReference>
<dbReference type="SUPFAM" id="SSF47413">
    <property type="entry name" value="lambda repressor-like DNA-binding domains"/>
    <property type="match status" value="1"/>
</dbReference>
<evidence type="ECO:0000256" key="1">
    <source>
        <dbReference type="ARBA" id="ARBA00023125"/>
    </source>
</evidence>
<dbReference type="CDD" id="cd00093">
    <property type="entry name" value="HTH_XRE"/>
    <property type="match status" value="1"/>
</dbReference>
<dbReference type="AlphaFoldDB" id="A0A371IQT3"/>
<evidence type="ECO:0000313" key="3">
    <source>
        <dbReference type="EMBL" id="RDY22847.1"/>
    </source>
</evidence>
<keyword evidence="1" id="KW-0238">DNA-binding</keyword>
<dbReference type="RefSeq" id="WP_095405356.1">
    <property type="nucleotide sequence ID" value="NZ_NOJZ02000024.1"/>
</dbReference>
<proteinExistence type="predicted"/>
<comment type="caution">
    <text evidence="3">The sequence shown here is derived from an EMBL/GenBank/DDBJ whole genome shotgun (WGS) entry which is preliminary data.</text>
</comment>
<dbReference type="InterPro" id="IPR010982">
    <property type="entry name" value="Lambda_DNA-bd_dom_sf"/>
</dbReference>
<sequence>MNSLVDFRNSKNLKQREMANILGVSLTFYSKIETGVRNPSYNFLLKFKSIFNEANVDEIFFNDLQHIS</sequence>
<dbReference type="InterPro" id="IPR001387">
    <property type="entry name" value="Cro/C1-type_HTH"/>
</dbReference>
<dbReference type="SMART" id="SM00530">
    <property type="entry name" value="HTH_XRE"/>
    <property type="match status" value="1"/>
</dbReference>
<gene>
    <name evidence="3" type="ORF">CHF27_011030</name>
</gene>
<dbReference type="OrthoDB" id="48775at2"/>
<protein>
    <submittedName>
        <fullName evidence="3">XRE family transcriptional regulator</fullName>
    </submittedName>
</protein>
<dbReference type="Pfam" id="PF01381">
    <property type="entry name" value="HTH_3"/>
    <property type="match status" value="1"/>
</dbReference>
<dbReference type="EMBL" id="NOJZ02000024">
    <property type="protein sequence ID" value="RDY22847.1"/>
    <property type="molecule type" value="Genomic_DNA"/>
</dbReference>
<dbReference type="PANTHER" id="PTHR46558:SF4">
    <property type="entry name" value="DNA-BIDING PHAGE PROTEIN"/>
    <property type="match status" value="1"/>
</dbReference>
<keyword evidence="4" id="KW-1185">Reference proteome</keyword>
<accession>A0A371IQT3</accession>
<name>A0A371IQT3_9FIRM</name>
<dbReference type="Gene3D" id="1.10.260.40">
    <property type="entry name" value="lambda repressor-like DNA-binding domains"/>
    <property type="match status" value="1"/>
</dbReference>
<evidence type="ECO:0000259" key="2">
    <source>
        <dbReference type="PROSITE" id="PS50943"/>
    </source>
</evidence>
<feature type="domain" description="HTH cro/C1-type" evidence="2">
    <location>
        <begin position="4"/>
        <end position="59"/>
    </location>
</feature>
<dbReference type="PROSITE" id="PS50943">
    <property type="entry name" value="HTH_CROC1"/>
    <property type="match status" value="1"/>
</dbReference>
<dbReference type="PANTHER" id="PTHR46558">
    <property type="entry name" value="TRACRIPTIONAL REGULATORY PROTEIN-RELATED-RELATED"/>
    <property type="match status" value="1"/>
</dbReference>
<reference evidence="3 4" key="1">
    <citation type="journal article" date="2017" name="Genome Announc.">
        <title>Draft Genome Sequence of Romboutsia maritimum sp. nov. Strain CCRI-22766(T), Isolated from Coastal Estuarine Mud.</title>
        <authorList>
            <person name="Maheux A.F."/>
            <person name="Boudreau D.K."/>
            <person name="Berube E."/>
            <person name="Boissinot M."/>
            <person name="Raymond F."/>
            <person name="Brodeur S."/>
            <person name="Corbeil J."/>
            <person name="Brightwell G."/>
            <person name="Broda D."/>
            <person name="Omar R.F."/>
            <person name="Bergeron M.G."/>
        </authorList>
    </citation>
    <scope>NUCLEOTIDE SEQUENCE [LARGE SCALE GENOMIC DNA]</scope>
    <source>
        <strain evidence="3 4">CCRI-22766</strain>
    </source>
</reference>
<organism evidence="3 4">
    <name type="scientific">Romboutsia maritimum</name>
    <dbReference type="NCBI Taxonomy" id="2020948"/>
    <lineage>
        <taxon>Bacteria</taxon>
        <taxon>Bacillati</taxon>
        <taxon>Bacillota</taxon>
        <taxon>Clostridia</taxon>
        <taxon>Peptostreptococcales</taxon>
        <taxon>Peptostreptococcaceae</taxon>
        <taxon>Romboutsia</taxon>
    </lineage>
</organism>